<reference evidence="4" key="1">
    <citation type="journal article" date="2006" name="PLoS Biol.">
        <title>Macronuclear genome sequence of the ciliate Tetrahymena thermophila, a model eukaryote.</title>
        <authorList>
            <person name="Eisen J.A."/>
            <person name="Coyne R.S."/>
            <person name="Wu M."/>
            <person name="Wu D."/>
            <person name="Thiagarajan M."/>
            <person name="Wortman J.R."/>
            <person name="Badger J.H."/>
            <person name="Ren Q."/>
            <person name="Amedeo P."/>
            <person name="Jones K.M."/>
            <person name="Tallon L.J."/>
            <person name="Delcher A.L."/>
            <person name="Salzberg S.L."/>
            <person name="Silva J.C."/>
            <person name="Haas B.J."/>
            <person name="Majoros W.H."/>
            <person name="Farzad M."/>
            <person name="Carlton J.M."/>
            <person name="Smith R.K. Jr."/>
            <person name="Garg J."/>
            <person name="Pearlman R.E."/>
            <person name="Karrer K.M."/>
            <person name="Sun L."/>
            <person name="Manning G."/>
            <person name="Elde N.C."/>
            <person name="Turkewitz A.P."/>
            <person name="Asai D.J."/>
            <person name="Wilkes D.E."/>
            <person name="Wang Y."/>
            <person name="Cai H."/>
            <person name="Collins K."/>
            <person name="Stewart B.A."/>
            <person name="Lee S.R."/>
            <person name="Wilamowska K."/>
            <person name="Weinberg Z."/>
            <person name="Ruzzo W.L."/>
            <person name="Wloga D."/>
            <person name="Gaertig J."/>
            <person name="Frankel J."/>
            <person name="Tsao C.-C."/>
            <person name="Gorovsky M.A."/>
            <person name="Keeling P.J."/>
            <person name="Waller R.F."/>
            <person name="Patron N.J."/>
            <person name="Cherry J.M."/>
            <person name="Stover N.A."/>
            <person name="Krieger C.J."/>
            <person name="del Toro C."/>
            <person name="Ryder H.F."/>
            <person name="Williamson S.C."/>
            <person name="Barbeau R.A."/>
            <person name="Hamilton E.P."/>
            <person name="Orias E."/>
        </authorList>
    </citation>
    <scope>NUCLEOTIDE SEQUENCE [LARGE SCALE GENOMIC DNA]</scope>
    <source>
        <strain evidence="4">SB210</strain>
    </source>
</reference>
<dbReference type="Proteomes" id="UP000009168">
    <property type="component" value="Unassembled WGS sequence"/>
</dbReference>
<feature type="domain" description="Thioredoxin" evidence="2">
    <location>
        <begin position="1"/>
        <end position="123"/>
    </location>
</feature>
<keyword evidence="4" id="KW-1185">Reference proteome</keyword>
<gene>
    <name evidence="3" type="ORF">TTHERM_01006370</name>
</gene>
<dbReference type="InParanoid" id="Q22D23"/>
<dbReference type="CDD" id="cd02947">
    <property type="entry name" value="TRX_family"/>
    <property type="match status" value="1"/>
</dbReference>
<dbReference type="AlphaFoldDB" id="Q22D23"/>
<dbReference type="OrthoDB" id="2121326at2759"/>
<dbReference type="PROSITE" id="PS51352">
    <property type="entry name" value="THIOREDOXIN_2"/>
    <property type="match status" value="1"/>
</dbReference>
<evidence type="ECO:0000313" key="4">
    <source>
        <dbReference type="Proteomes" id="UP000009168"/>
    </source>
</evidence>
<evidence type="ECO:0000259" key="2">
    <source>
        <dbReference type="PROSITE" id="PS51352"/>
    </source>
</evidence>
<dbReference type="eggNOG" id="KOG0910">
    <property type="taxonomic scope" value="Eukaryota"/>
</dbReference>
<dbReference type="GO" id="GO:0045454">
    <property type="term" value="P:cell redox homeostasis"/>
    <property type="evidence" value="ECO:0007669"/>
    <property type="project" value="TreeGrafter"/>
</dbReference>
<dbReference type="STRING" id="312017.Q22D23"/>
<dbReference type="RefSeq" id="XP_001030829.1">
    <property type="nucleotide sequence ID" value="XM_001030829.1"/>
</dbReference>
<dbReference type="InterPro" id="IPR036249">
    <property type="entry name" value="Thioredoxin-like_sf"/>
</dbReference>
<dbReference type="HOGENOM" id="CLU_2054399_0_0_1"/>
<dbReference type="PANTHER" id="PTHR43601">
    <property type="entry name" value="THIOREDOXIN, MITOCHONDRIAL"/>
    <property type="match status" value="1"/>
</dbReference>
<dbReference type="Pfam" id="PF00085">
    <property type="entry name" value="Thioredoxin"/>
    <property type="match status" value="1"/>
</dbReference>
<comment type="similarity">
    <text evidence="1">Belongs to the thioredoxin family.</text>
</comment>
<dbReference type="InterPro" id="IPR013766">
    <property type="entry name" value="Thioredoxin_domain"/>
</dbReference>
<proteinExistence type="inferred from homology"/>
<dbReference type="SUPFAM" id="SSF52833">
    <property type="entry name" value="Thioredoxin-like"/>
    <property type="match status" value="1"/>
</dbReference>
<evidence type="ECO:0000313" key="3">
    <source>
        <dbReference type="EMBL" id="EAR83166.1"/>
    </source>
</evidence>
<dbReference type="PANTHER" id="PTHR43601:SF3">
    <property type="entry name" value="THIOREDOXIN, MITOCHONDRIAL"/>
    <property type="match status" value="1"/>
</dbReference>
<dbReference type="Gene3D" id="3.40.30.10">
    <property type="entry name" value="Glutaredoxin"/>
    <property type="match status" value="1"/>
</dbReference>
<evidence type="ECO:0000256" key="1">
    <source>
        <dbReference type="ARBA" id="ARBA00008987"/>
    </source>
</evidence>
<name>Q22D23_TETTS</name>
<protein>
    <submittedName>
        <fullName evidence="3">Thioredoxin</fullName>
    </submittedName>
</protein>
<dbReference type="GeneID" id="7838725"/>
<organism evidence="3 4">
    <name type="scientific">Tetrahymena thermophila (strain SB210)</name>
    <dbReference type="NCBI Taxonomy" id="312017"/>
    <lineage>
        <taxon>Eukaryota</taxon>
        <taxon>Sar</taxon>
        <taxon>Alveolata</taxon>
        <taxon>Ciliophora</taxon>
        <taxon>Intramacronucleata</taxon>
        <taxon>Oligohymenophorea</taxon>
        <taxon>Hymenostomatida</taxon>
        <taxon>Tetrahymenina</taxon>
        <taxon>Tetrahymenidae</taxon>
        <taxon>Tetrahymena</taxon>
    </lineage>
</organism>
<accession>Q22D23</accession>
<dbReference type="EMBL" id="GG662638">
    <property type="protein sequence ID" value="EAR83166.1"/>
    <property type="molecule type" value="Genomic_DNA"/>
</dbReference>
<sequence length="129" mass="15267">MNYDPDDDEIDVFLDSRDFAKKVLNYQGVTVVEFYATWCPPCCQFQLIKKEYLPLRKNRNYYNWYKIDIEKNLEFAKGFELEGVPSVFLFYKGQIIDRFVGLDLKGFDRIKQTALQLASQPIHSNNSFE</sequence>
<dbReference type="KEGG" id="tet:TTHERM_01006370"/>